<keyword evidence="4" id="KW-1185">Reference proteome</keyword>
<organism evidence="3 4">
    <name type="scientific">Dreissena polymorpha</name>
    <name type="common">Zebra mussel</name>
    <name type="synonym">Mytilus polymorpha</name>
    <dbReference type="NCBI Taxonomy" id="45954"/>
    <lineage>
        <taxon>Eukaryota</taxon>
        <taxon>Metazoa</taxon>
        <taxon>Spiralia</taxon>
        <taxon>Lophotrochozoa</taxon>
        <taxon>Mollusca</taxon>
        <taxon>Bivalvia</taxon>
        <taxon>Autobranchia</taxon>
        <taxon>Heteroconchia</taxon>
        <taxon>Euheterodonta</taxon>
        <taxon>Imparidentia</taxon>
        <taxon>Neoheterodontei</taxon>
        <taxon>Myida</taxon>
        <taxon>Dreissenoidea</taxon>
        <taxon>Dreissenidae</taxon>
        <taxon>Dreissena</taxon>
    </lineage>
</organism>
<evidence type="ECO:0000259" key="2">
    <source>
        <dbReference type="PROSITE" id="PS50026"/>
    </source>
</evidence>
<comment type="caution">
    <text evidence="1">Lacks conserved residue(s) required for the propagation of feature annotation.</text>
</comment>
<dbReference type="Proteomes" id="UP000828390">
    <property type="component" value="Unassembled WGS sequence"/>
</dbReference>
<dbReference type="Gene3D" id="2.10.25.10">
    <property type="entry name" value="Laminin"/>
    <property type="match status" value="1"/>
</dbReference>
<dbReference type="EMBL" id="JAIWYP010000003">
    <property type="protein sequence ID" value="KAH3854572.1"/>
    <property type="molecule type" value="Genomic_DNA"/>
</dbReference>
<accession>A0A9D4L9P1</accession>
<evidence type="ECO:0000313" key="4">
    <source>
        <dbReference type="Proteomes" id="UP000828390"/>
    </source>
</evidence>
<dbReference type="SUPFAM" id="SSF57196">
    <property type="entry name" value="EGF/Laminin"/>
    <property type="match status" value="1"/>
</dbReference>
<keyword evidence="1" id="KW-1015">Disulfide bond</keyword>
<keyword evidence="1" id="KW-0245">EGF-like domain</keyword>
<proteinExistence type="predicted"/>
<comment type="caution">
    <text evidence="3">The sequence shown here is derived from an EMBL/GenBank/DDBJ whole genome shotgun (WGS) entry which is preliminary data.</text>
</comment>
<dbReference type="InterPro" id="IPR000742">
    <property type="entry name" value="EGF"/>
</dbReference>
<name>A0A9D4L9P1_DREPO</name>
<evidence type="ECO:0000313" key="3">
    <source>
        <dbReference type="EMBL" id="KAH3854572.1"/>
    </source>
</evidence>
<feature type="disulfide bond" evidence="1">
    <location>
        <begin position="184"/>
        <end position="193"/>
    </location>
</feature>
<dbReference type="SMART" id="SM00181">
    <property type="entry name" value="EGF"/>
    <property type="match status" value="1"/>
</dbReference>
<sequence>MPNGRSCTQIERIKDTNVLSDIQKRTQILRNVRRKSVKSIATILKRKILPEKRATLDSDTTHRDLSNYDLINNTQFYVSTISNIGNRESSKLYSKSLSHALKNPKAPVLENDISHSKDAEKRRRRSHLLGFGINNFLRNVIDNPRSEIVYGAHSKACDPVDQNYCLNGGSCIIVVPLNIKTCQCKVGFTGQRCQMWNQEYLLALLSQEIIG</sequence>
<dbReference type="PROSITE" id="PS00022">
    <property type="entry name" value="EGF_1"/>
    <property type="match status" value="1"/>
</dbReference>
<dbReference type="PROSITE" id="PS01186">
    <property type="entry name" value="EGF_2"/>
    <property type="match status" value="1"/>
</dbReference>
<dbReference type="Pfam" id="PF00008">
    <property type="entry name" value="EGF"/>
    <property type="match status" value="1"/>
</dbReference>
<reference evidence="3" key="1">
    <citation type="journal article" date="2019" name="bioRxiv">
        <title>The Genome of the Zebra Mussel, Dreissena polymorpha: A Resource for Invasive Species Research.</title>
        <authorList>
            <person name="McCartney M.A."/>
            <person name="Auch B."/>
            <person name="Kono T."/>
            <person name="Mallez S."/>
            <person name="Zhang Y."/>
            <person name="Obille A."/>
            <person name="Becker A."/>
            <person name="Abrahante J.E."/>
            <person name="Garbe J."/>
            <person name="Badalamenti J.P."/>
            <person name="Herman A."/>
            <person name="Mangelson H."/>
            <person name="Liachko I."/>
            <person name="Sullivan S."/>
            <person name="Sone E.D."/>
            <person name="Koren S."/>
            <person name="Silverstein K.A.T."/>
            <person name="Beckman K.B."/>
            <person name="Gohl D.M."/>
        </authorList>
    </citation>
    <scope>NUCLEOTIDE SEQUENCE</scope>
    <source>
        <strain evidence="3">Duluth1</strain>
        <tissue evidence="3">Whole animal</tissue>
    </source>
</reference>
<protein>
    <recommendedName>
        <fullName evidence="2">EGF-like domain-containing protein</fullName>
    </recommendedName>
</protein>
<dbReference type="AlphaFoldDB" id="A0A9D4L9P1"/>
<feature type="disulfide bond" evidence="1">
    <location>
        <begin position="165"/>
        <end position="182"/>
    </location>
</feature>
<evidence type="ECO:0000256" key="1">
    <source>
        <dbReference type="PROSITE-ProRule" id="PRU00076"/>
    </source>
</evidence>
<dbReference type="PROSITE" id="PS50026">
    <property type="entry name" value="EGF_3"/>
    <property type="match status" value="1"/>
</dbReference>
<reference evidence="3" key="2">
    <citation type="submission" date="2020-11" db="EMBL/GenBank/DDBJ databases">
        <authorList>
            <person name="McCartney M.A."/>
            <person name="Auch B."/>
            <person name="Kono T."/>
            <person name="Mallez S."/>
            <person name="Becker A."/>
            <person name="Gohl D.M."/>
            <person name="Silverstein K.A.T."/>
            <person name="Koren S."/>
            <person name="Bechman K.B."/>
            <person name="Herman A."/>
            <person name="Abrahante J.E."/>
            <person name="Garbe J."/>
        </authorList>
    </citation>
    <scope>NUCLEOTIDE SEQUENCE</scope>
    <source>
        <strain evidence="3">Duluth1</strain>
        <tissue evidence="3">Whole animal</tissue>
    </source>
</reference>
<gene>
    <name evidence="3" type="ORF">DPMN_097115</name>
</gene>
<feature type="domain" description="EGF-like" evidence="2">
    <location>
        <begin position="153"/>
        <end position="194"/>
    </location>
</feature>
<dbReference type="CDD" id="cd00054">
    <property type="entry name" value="EGF_CA"/>
    <property type="match status" value="1"/>
</dbReference>